<comment type="caution">
    <text evidence="10">The sequence shown here is derived from an EMBL/GenBank/DDBJ whole genome shotgun (WGS) entry which is preliminary data.</text>
</comment>
<evidence type="ECO:0000256" key="8">
    <source>
        <dbReference type="SAM" id="SignalP"/>
    </source>
</evidence>
<keyword evidence="6" id="KW-0482">Metalloprotease</keyword>
<accession>A0ABW5V509</accession>
<proteinExistence type="inferred from homology"/>
<dbReference type="SUPFAM" id="SSF53187">
    <property type="entry name" value="Zn-dependent exopeptidases"/>
    <property type="match status" value="1"/>
</dbReference>
<keyword evidence="5" id="KW-0862">Zinc</keyword>
<evidence type="ECO:0000256" key="7">
    <source>
        <dbReference type="PROSITE-ProRule" id="PRU01379"/>
    </source>
</evidence>
<keyword evidence="4" id="KW-0378">Hydrolase</keyword>
<organism evidence="10 11">
    <name type="scientific">Lentibacillus juripiscarius</name>
    <dbReference type="NCBI Taxonomy" id="257446"/>
    <lineage>
        <taxon>Bacteria</taxon>
        <taxon>Bacillati</taxon>
        <taxon>Bacillota</taxon>
        <taxon>Bacilli</taxon>
        <taxon>Bacillales</taxon>
        <taxon>Bacillaceae</taxon>
        <taxon>Lentibacillus</taxon>
    </lineage>
</organism>
<evidence type="ECO:0000256" key="3">
    <source>
        <dbReference type="ARBA" id="ARBA00022670"/>
    </source>
</evidence>
<dbReference type="PANTHER" id="PTHR11705:SF143">
    <property type="entry name" value="SLL0236 PROTEIN"/>
    <property type="match status" value="1"/>
</dbReference>
<dbReference type="GO" id="GO:0004180">
    <property type="term" value="F:carboxypeptidase activity"/>
    <property type="evidence" value="ECO:0007669"/>
    <property type="project" value="UniProtKB-KW"/>
</dbReference>
<keyword evidence="11" id="KW-1185">Reference proteome</keyword>
<dbReference type="PANTHER" id="PTHR11705">
    <property type="entry name" value="PROTEASE FAMILY M14 CARBOXYPEPTIDASE A,B"/>
    <property type="match status" value="1"/>
</dbReference>
<protein>
    <submittedName>
        <fullName evidence="10">M14 family zinc carboxypeptidase</fullName>
    </submittedName>
</protein>
<dbReference type="InterPro" id="IPR000834">
    <property type="entry name" value="Peptidase_M14"/>
</dbReference>
<evidence type="ECO:0000256" key="4">
    <source>
        <dbReference type="ARBA" id="ARBA00022801"/>
    </source>
</evidence>
<dbReference type="Pfam" id="PF00246">
    <property type="entry name" value="Peptidase_M14"/>
    <property type="match status" value="1"/>
</dbReference>
<comment type="caution">
    <text evidence="7">Lacks conserved residue(s) required for the propagation of feature annotation.</text>
</comment>
<feature type="domain" description="Peptidase M14" evidence="9">
    <location>
        <begin position="41"/>
        <end position="348"/>
    </location>
</feature>
<dbReference type="EMBL" id="JBHUNA010000020">
    <property type="protein sequence ID" value="MFD2761093.1"/>
    <property type="molecule type" value="Genomic_DNA"/>
</dbReference>
<evidence type="ECO:0000256" key="6">
    <source>
        <dbReference type="ARBA" id="ARBA00023049"/>
    </source>
</evidence>
<evidence type="ECO:0000256" key="5">
    <source>
        <dbReference type="ARBA" id="ARBA00022833"/>
    </source>
</evidence>
<evidence type="ECO:0000259" key="9">
    <source>
        <dbReference type="PROSITE" id="PS52035"/>
    </source>
</evidence>
<reference evidence="11" key="1">
    <citation type="journal article" date="2019" name="Int. J. Syst. Evol. Microbiol.">
        <title>The Global Catalogue of Microorganisms (GCM) 10K type strain sequencing project: providing services to taxonomists for standard genome sequencing and annotation.</title>
        <authorList>
            <consortium name="The Broad Institute Genomics Platform"/>
            <consortium name="The Broad Institute Genome Sequencing Center for Infectious Disease"/>
            <person name="Wu L."/>
            <person name="Ma J."/>
        </authorList>
    </citation>
    <scope>NUCLEOTIDE SEQUENCE [LARGE SCALE GENOMIC DNA]</scope>
    <source>
        <strain evidence="11">TISTR 1535</strain>
    </source>
</reference>
<evidence type="ECO:0000256" key="1">
    <source>
        <dbReference type="ARBA" id="ARBA00001947"/>
    </source>
</evidence>
<evidence type="ECO:0000256" key="2">
    <source>
        <dbReference type="ARBA" id="ARBA00005988"/>
    </source>
</evidence>
<feature type="signal peptide" evidence="8">
    <location>
        <begin position="1"/>
        <end position="26"/>
    </location>
</feature>
<feature type="chain" id="PRO_5046008846" evidence="8">
    <location>
        <begin position="27"/>
        <end position="399"/>
    </location>
</feature>
<keyword evidence="3" id="KW-0645">Protease</keyword>
<name>A0ABW5V509_9BACI</name>
<dbReference type="Gene3D" id="3.40.630.10">
    <property type="entry name" value="Zn peptidases"/>
    <property type="match status" value="1"/>
</dbReference>
<keyword evidence="8" id="KW-0732">Signal</keyword>
<gene>
    <name evidence="10" type="ORF">ACFSUO_08935</name>
</gene>
<sequence length="399" mass="44004">MMRKKKVAAVFGSVLLSASILTPAAAAPGNGNYAPGTPSEQHYSISGFIDHKELSKKLQQMERSSNGKVDVNVAGHSNQGREIYTARVGTGDKVVLIQSEIHGNEKTGTAALLKMLKQIGSNNSPEFRKLREELTIVAMPMINPDATELNRRGTDMSWSEVVDDFPQLEDASPSWNYYTYTNEYWDYASNPGFDMNRDFNPNLDYTPQPEDLPGSSAEPGWYITPEAQTVRDVYKGLQDEFGEVNTFIDLHHQGQYMIEGTNDEVTLSLSGVFVPHPDSEAGEKYSKYADSYNEEFSKQLSVAAYEALQSIGNSPYNNISLYQQNLDLPGTALGSFALNGSGTVLFEVTGQTQSFGQKKKGQLVKAVQTGVYGILNSLANDEVDEINPDNYDDIPLTER</sequence>
<comment type="cofactor">
    <cofactor evidence="1">
        <name>Zn(2+)</name>
        <dbReference type="ChEBI" id="CHEBI:29105"/>
    </cofactor>
</comment>
<dbReference type="Proteomes" id="UP001597502">
    <property type="component" value="Unassembled WGS sequence"/>
</dbReference>
<dbReference type="SMART" id="SM00631">
    <property type="entry name" value="Zn_pept"/>
    <property type="match status" value="1"/>
</dbReference>
<dbReference type="PROSITE" id="PS52035">
    <property type="entry name" value="PEPTIDASE_M14"/>
    <property type="match status" value="1"/>
</dbReference>
<evidence type="ECO:0000313" key="11">
    <source>
        <dbReference type="Proteomes" id="UP001597502"/>
    </source>
</evidence>
<comment type="similarity">
    <text evidence="2 7">Belongs to the peptidase M14 family.</text>
</comment>
<keyword evidence="10" id="KW-0121">Carboxypeptidase</keyword>
<evidence type="ECO:0000313" key="10">
    <source>
        <dbReference type="EMBL" id="MFD2761093.1"/>
    </source>
</evidence>
<dbReference type="RefSeq" id="WP_382393246.1">
    <property type="nucleotide sequence ID" value="NZ_JBHUNA010000020.1"/>
</dbReference>